<evidence type="ECO:0000256" key="2">
    <source>
        <dbReference type="ARBA" id="ARBA00022475"/>
    </source>
</evidence>
<gene>
    <name evidence="10" type="ORF">ACFPT7_06135</name>
</gene>
<keyword evidence="11" id="KW-1185">Reference proteome</keyword>
<feature type="transmembrane region" description="Helical" evidence="9">
    <location>
        <begin position="36"/>
        <end position="58"/>
    </location>
</feature>
<organism evidence="10 11">
    <name type="scientific">Acidicapsa dinghuensis</name>
    <dbReference type="NCBI Taxonomy" id="2218256"/>
    <lineage>
        <taxon>Bacteria</taxon>
        <taxon>Pseudomonadati</taxon>
        <taxon>Acidobacteriota</taxon>
        <taxon>Terriglobia</taxon>
        <taxon>Terriglobales</taxon>
        <taxon>Acidobacteriaceae</taxon>
        <taxon>Acidicapsa</taxon>
    </lineage>
</organism>
<evidence type="ECO:0000313" key="10">
    <source>
        <dbReference type="EMBL" id="MFC5861864.1"/>
    </source>
</evidence>
<keyword evidence="8 9" id="KW-0472">Membrane</keyword>
<feature type="transmembrane region" description="Helical" evidence="9">
    <location>
        <begin position="258"/>
        <end position="278"/>
    </location>
</feature>
<evidence type="ECO:0000256" key="9">
    <source>
        <dbReference type="SAM" id="Phobius"/>
    </source>
</evidence>
<feature type="transmembrane region" description="Helical" evidence="9">
    <location>
        <begin position="101"/>
        <end position="121"/>
    </location>
</feature>
<feature type="transmembrane region" description="Helical" evidence="9">
    <location>
        <begin position="127"/>
        <end position="151"/>
    </location>
</feature>
<keyword evidence="5 9" id="KW-0812">Transmembrane</keyword>
<keyword evidence="1" id="KW-0813">Transport</keyword>
<feature type="transmembrane region" description="Helical" evidence="9">
    <location>
        <begin position="172"/>
        <end position="195"/>
    </location>
</feature>
<evidence type="ECO:0000256" key="4">
    <source>
        <dbReference type="ARBA" id="ARBA00022597"/>
    </source>
</evidence>
<reference evidence="11" key="1">
    <citation type="journal article" date="2019" name="Int. J. Syst. Evol. Microbiol.">
        <title>The Global Catalogue of Microorganisms (GCM) 10K type strain sequencing project: providing services to taxonomists for standard genome sequencing and annotation.</title>
        <authorList>
            <consortium name="The Broad Institute Genomics Platform"/>
            <consortium name="The Broad Institute Genome Sequencing Center for Infectious Disease"/>
            <person name="Wu L."/>
            <person name="Ma J."/>
        </authorList>
    </citation>
    <scope>NUCLEOTIDE SEQUENCE [LARGE SCALE GENOMIC DNA]</scope>
    <source>
        <strain evidence="11">JCM 4087</strain>
    </source>
</reference>
<feature type="transmembrane region" description="Helical" evidence="9">
    <location>
        <begin position="284"/>
        <end position="304"/>
    </location>
</feature>
<comment type="caution">
    <text evidence="10">The sequence shown here is derived from an EMBL/GenBank/DDBJ whole genome shotgun (WGS) entry which is preliminary data.</text>
</comment>
<evidence type="ECO:0000256" key="5">
    <source>
        <dbReference type="ARBA" id="ARBA00022692"/>
    </source>
</evidence>
<name>A0ABW1ECY6_9BACT</name>
<sequence>MAPHLSLGIVLTLIAGLMSGNCMLPMKFSRSWQWEHIWLVFSIVSLLILPWALALMLVDQLFVVYRGLSLADIAVPFLFGAGWGIAQILFGISVRRLGLGLAYAIIVGLGTVLGTLVPLLVQHGSQVSTHALIEVFAGVVAMIVGIALSSWAGQIRDRDDKAASQSSSANRYGSAVLMAIVCGLMAPMLNFSFAFGQQIAERAVSIGNSAPRAAYAVWPVGLLGGFLPNILYSLYLLQRNRSWKGFGRTATDAFLPTYMGILWMGAFALYGMSAAYLGTLGTSVGWGLFQIFMILTATLSGVLTGEWSKASGKSKMLLAPGLLCLVCATTLLAVSNR</sequence>
<feature type="transmembrane region" description="Helical" evidence="9">
    <location>
        <begin position="6"/>
        <end position="24"/>
    </location>
</feature>
<keyword evidence="3" id="KW-0997">Cell inner membrane</keyword>
<keyword evidence="2" id="KW-1003">Cell membrane</keyword>
<evidence type="ECO:0000256" key="7">
    <source>
        <dbReference type="ARBA" id="ARBA00022989"/>
    </source>
</evidence>
<dbReference type="Pfam" id="PF06379">
    <property type="entry name" value="RhaT"/>
    <property type="match status" value="1"/>
</dbReference>
<proteinExistence type="predicted"/>
<feature type="transmembrane region" description="Helical" evidence="9">
    <location>
        <begin position="215"/>
        <end position="237"/>
    </location>
</feature>
<dbReference type="InterPro" id="IPR004673">
    <property type="entry name" value="L-rhamnose-proton_sym_RhaT"/>
</dbReference>
<feature type="transmembrane region" description="Helical" evidence="9">
    <location>
        <begin position="73"/>
        <end position="94"/>
    </location>
</feature>
<dbReference type="Proteomes" id="UP001596091">
    <property type="component" value="Unassembled WGS sequence"/>
</dbReference>
<accession>A0ABW1ECY6</accession>
<keyword evidence="7 9" id="KW-1133">Transmembrane helix</keyword>
<dbReference type="EMBL" id="JBHSPH010000002">
    <property type="protein sequence ID" value="MFC5861864.1"/>
    <property type="molecule type" value="Genomic_DNA"/>
</dbReference>
<evidence type="ECO:0000256" key="6">
    <source>
        <dbReference type="ARBA" id="ARBA00022847"/>
    </source>
</evidence>
<evidence type="ECO:0000256" key="8">
    <source>
        <dbReference type="ARBA" id="ARBA00023136"/>
    </source>
</evidence>
<dbReference type="RefSeq" id="WP_263337598.1">
    <property type="nucleotide sequence ID" value="NZ_JAGSYH010000004.1"/>
</dbReference>
<keyword evidence="4" id="KW-0762">Sugar transport</keyword>
<evidence type="ECO:0000313" key="11">
    <source>
        <dbReference type="Proteomes" id="UP001596091"/>
    </source>
</evidence>
<evidence type="ECO:0000256" key="3">
    <source>
        <dbReference type="ARBA" id="ARBA00022519"/>
    </source>
</evidence>
<keyword evidence="6" id="KW-0769">Symport</keyword>
<evidence type="ECO:0000256" key="1">
    <source>
        <dbReference type="ARBA" id="ARBA00022448"/>
    </source>
</evidence>
<feature type="transmembrane region" description="Helical" evidence="9">
    <location>
        <begin position="316"/>
        <end position="334"/>
    </location>
</feature>
<protein>
    <submittedName>
        <fullName evidence="10">L-rhamnose/proton symporter RhaT</fullName>
    </submittedName>
</protein>